<dbReference type="EMBL" id="CP014504">
    <property type="protein sequence ID" value="AMP97962.1"/>
    <property type="molecule type" value="Genomic_DNA"/>
</dbReference>
<dbReference type="PROSITE" id="PS50075">
    <property type="entry name" value="CARRIER"/>
    <property type="match status" value="1"/>
</dbReference>
<accession>A0A127V983</accession>
<dbReference type="InterPro" id="IPR001031">
    <property type="entry name" value="Thioesterase"/>
</dbReference>
<feature type="domain" description="Carrier" evidence="1">
    <location>
        <begin position="1003"/>
        <end position="1078"/>
    </location>
</feature>
<dbReference type="Gene3D" id="3.30.559.30">
    <property type="entry name" value="Nonribosomal peptide synthetase, condensation domain"/>
    <property type="match status" value="1"/>
</dbReference>
<evidence type="ECO:0000313" key="2">
    <source>
        <dbReference type="EMBL" id="AMP97962.1"/>
    </source>
</evidence>
<dbReference type="Proteomes" id="UP000071561">
    <property type="component" value="Chromosome"/>
</dbReference>
<dbReference type="Gene3D" id="3.30.559.10">
    <property type="entry name" value="Chloramphenicol acetyltransferase-like domain"/>
    <property type="match status" value="1"/>
</dbReference>
<dbReference type="GO" id="GO:0043041">
    <property type="term" value="P:amino acid activation for nonribosomal peptide biosynthetic process"/>
    <property type="evidence" value="ECO:0007669"/>
    <property type="project" value="TreeGrafter"/>
</dbReference>
<dbReference type="InterPro" id="IPR023213">
    <property type="entry name" value="CAT-like_dom_sf"/>
</dbReference>
<dbReference type="PROSITE" id="PS00455">
    <property type="entry name" value="AMP_BINDING"/>
    <property type="match status" value="1"/>
</dbReference>
<dbReference type="Gene3D" id="1.10.1200.10">
    <property type="entry name" value="ACP-like"/>
    <property type="match status" value="1"/>
</dbReference>
<name>A0A127V983_9SPHI</name>
<dbReference type="SUPFAM" id="SSF56801">
    <property type="entry name" value="Acetyl-CoA synthetase-like"/>
    <property type="match status" value="1"/>
</dbReference>
<reference evidence="2 3" key="1">
    <citation type="submission" date="2016-03" db="EMBL/GenBank/DDBJ databases">
        <title>Complete genome sequence of Pedobacter cryoconitis PAMC 27485.</title>
        <authorList>
            <person name="Lee J."/>
            <person name="Kim O.-S."/>
        </authorList>
    </citation>
    <scope>NUCLEOTIDE SEQUENCE [LARGE SCALE GENOMIC DNA]</scope>
    <source>
        <strain evidence="2 3">PAMC 27485</strain>
    </source>
</reference>
<dbReference type="InterPro" id="IPR025110">
    <property type="entry name" value="AMP-bd_C"/>
</dbReference>
<proteinExistence type="predicted"/>
<dbReference type="InterPro" id="IPR045851">
    <property type="entry name" value="AMP-bd_C_sf"/>
</dbReference>
<dbReference type="Pfam" id="PF13193">
    <property type="entry name" value="AMP-binding_C"/>
    <property type="match status" value="1"/>
</dbReference>
<evidence type="ECO:0000313" key="3">
    <source>
        <dbReference type="Proteomes" id="UP000071561"/>
    </source>
</evidence>
<dbReference type="PANTHER" id="PTHR45527">
    <property type="entry name" value="NONRIBOSOMAL PEPTIDE SYNTHETASE"/>
    <property type="match status" value="1"/>
</dbReference>
<dbReference type="Gene3D" id="3.30.300.30">
    <property type="match status" value="1"/>
</dbReference>
<dbReference type="Pfam" id="PF00668">
    <property type="entry name" value="Condensation"/>
    <property type="match status" value="1"/>
</dbReference>
<dbReference type="Pfam" id="PF00975">
    <property type="entry name" value="Thioesterase"/>
    <property type="match status" value="1"/>
</dbReference>
<gene>
    <name evidence="2" type="ORF">AY601_1031</name>
</gene>
<dbReference type="InterPro" id="IPR036736">
    <property type="entry name" value="ACP-like_sf"/>
</dbReference>
<dbReference type="PANTHER" id="PTHR45527:SF1">
    <property type="entry name" value="FATTY ACID SYNTHASE"/>
    <property type="match status" value="1"/>
</dbReference>
<dbReference type="RefSeq" id="WP_068397395.1">
    <property type="nucleotide sequence ID" value="NZ_CP014504.1"/>
</dbReference>
<evidence type="ECO:0000259" key="1">
    <source>
        <dbReference type="PROSITE" id="PS50075"/>
    </source>
</evidence>
<dbReference type="InterPro" id="IPR009081">
    <property type="entry name" value="PP-bd_ACP"/>
</dbReference>
<dbReference type="GO" id="GO:0031177">
    <property type="term" value="F:phosphopantetheine binding"/>
    <property type="evidence" value="ECO:0007669"/>
    <property type="project" value="TreeGrafter"/>
</dbReference>
<protein>
    <submittedName>
        <fullName evidence="2">Non-ribosomal peptide synthase</fullName>
    </submittedName>
</protein>
<sequence>MELKELLTYIEANHIDVSLSESYNLNIVLNKKDAENKTLIDAIRNNKEHLIKHLETKNSANLIPIYRMTPFQEGLAGFVKNNPESSRYIIHLTFRSEREIDYNAFKKACGFLVSSHEILKSSFDYDVTEQVFKSKIIDTGEFFCERIIPEEEEAFRQGSFDISKESLIKFALLDKHIIIIKIHHIIADIVSVQLMLKQLFGYYSSFQNNIAPEAFPSVPFSEYTKWLLKQNHEKGLSYWKNLLEDYEATPIEQIVPAKKTLQESYAELNVTYDLNNVTQNILKNHKLTNNTAINFFFGLVFAKYFRSRKFVWGNTITHRYMDHDNFRDIIGPMITTIPVANDFDQHETIIKSIFDFHYQLLDSREHSYISTPEIYEAINSKNLFSANLSFQDVSENNDDTFNDVSIQRLVSESQSISHFPLSILASLKNDKISFSISYRSDIFSQDIIKDMTDIVIGLYNNLENLTDRKYSELDIFEYKKDVERSILTGENFDQEDMCIQKLFSDALRKYKEKIAIEDVENNSLTFTELDAKSNYVANQLIQKNITGAVGVHLKYTNNLIVSILGILKAGCTVISLEHGYPIEQLNLITLETDLKACILSSEEKTLFGDRLPYIKENCTLIRISESVPSENSLISERKNQLGDTLSLYYTSGSTGIPKIVRVSHENTINGLLYLLQNYPSSVQDIFCLNIRVSFSPSIRNILEAIIQGNKIVILPEYLYYNIDKFVETVAQKEISRLSLTPSFIKLLIESGKENFLNKLNFIEVRGEAISMEDIRLFKKLMPATTIVSRYGSTEASSTAYNEALNANINNSSRYFALGKPIHNTLFKIIDDNNNVLPSGIIGEIYVESKSVAQGYIGSPNNNFIYDKNQLTGLKTGDLGYIDQDGILQFIGRKDAMLKLRGYRIEPEEIELAMEKFEGVMKAKIVPVDVEDPTMARLVAFCHVKTVEEFSDINLKHFLKDMLPNYMIPNKILFVDKFPRTNTGKIDIQSLKRLINVTDKNRTETKSITEQRIKEIFTDIMPNSVIYIDEEFFEMGVNSILTMKAAYKLSVEFNVSLKGAELFQHDTIEKLAVYIENMIQNKNFKREEIYHILNRNDDNKDIFFLIPPLTGTSLFNTLKPFVPEEIDFYVFETIAVEEYSVLAKDLETLAGFYKNSVLQLCKGKRIHMGGWSFGGSTAFEIALQLQALGVEVSSLVLLDPNMYRPEFDNDDKQREDYEKIIRALLVQENIDPDEIGMDRFIEQAYHSNYVIKNYRPTSIYKGDIALIKPELTSEFERNHDTPFNGFREYCDGEIKISFTPGNHMTMATGPAKVVANLIFSNLNLEAK</sequence>
<dbReference type="KEGG" id="pcm:AY601_1031"/>
<dbReference type="InterPro" id="IPR020845">
    <property type="entry name" value="AMP-binding_CS"/>
</dbReference>
<dbReference type="Gene3D" id="3.40.50.1820">
    <property type="entry name" value="alpha/beta hydrolase"/>
    <property type="match status" value="1"/>
</dbReference>
<dbReference type="Pfam" id="PF00550">
    <property type="entry name" value="PP-binding"/>
    <property type="match status" value="1"/>
</dbReference>
<dbReference type="InterPro" id="IPR000873">
    <property type="entry name" value="AMP-dep_synth/lig_dom"/>
</dbReference>
<dbReference type="GO" id="GO:0003824">
    <property type="term" value="F:catalytic activity"/>
    <property type="evidence" value="ECO:0007669"/>
    <property type="project" value="InterPro"/>
</dbReference>
<dbReference type="SUPFAM" id="SSF47336">
    <property type="entry name" value="ACP-like"/>
    <property type="match status" value="1"/>
</dbReference>
<dbReference type="InterPro" id="IPR001242">
    <property type="entry name" value="Condensation_dom"/>
</dbReference>
<dbReference type="GO" id="GO:0005737">
    <property type="term" value="C:cytoplasm"/>
    <property type="evidence" value="ECO:0007669"/>
    <property type="project" value="TreeGrafter"/>
</dbReference>
<dbReference type="GO" id="GO:0044550">
    <property type="term" value="P:secondary metabolite biosynthetic process"/>
    <property type="evidence" value="ECO:0007669"/>
    <property type="project" value="TreeGrafter"/>
</dbReference>
<organism evidence="2 3">
    <name type="scientific">Pedobacter cryoconitis</name>
    <dbReference type="NCBI Taxonomy" id="188932"/>
    <lineage>
        <taxon>Bacteria</taxon>
        <taxon>Pseudomonadati</taxon>
        <taxon>Bacteroidota</taxon>
        <taxon>Sphingobacteriia</taxon>
        <taxon>Sphingobacteriales</taxon>
        <taxon>Sphingobacteriaceae</taxon>
        <taxon>Pedobacter</taxon>
    </lineage>
</organism>
<dbReference type="PATRIC" id="fig|188932.3.peg.1063"/>
<dbReference type="InterPro" id="IPR029058">
    <property type="entry name" value="AB_hydrolase_fold"/>
</dbReference>
<dbReference type="SUPFAM" id="SSF53474">
    <property type="entry name" value="alpha/beta-Hydrolases"/>
    <property type="match status" value="1"/>
</dbReference>
<dbReference type="OrthoDB" id="4317020at2"/>
<dbReference type="Pfam" id="PF00501">
    <property type="entry name" value="AMP-binding"/>
    <property type="match status" value="1"/>
</dbReference>
<dbReference type="Gene3D" id="3.40.50.12780">
    <property type="entry name" value="N-terminal domain of ligase-like"/>
    <property type="match status" value="1"/>
</dbReference>
<dbReference type="SUPFAM" id="SSF52777">
    <property type="entry name" value="CoA-dependent acyltransferases"/>
    <property type="match status" value="2"/>
</dbReference>
<dbReference type="InterPro" id="IPR042099">
    <property type="entry name" value="ANL_N_sf"/>
</dbReference>
<keyword evidence="3" id="KW-1185">Reference proteome</keyword>